<dbReference type="EMBL" id="DXCX01000124">
    <property type="protein sequence ID" value="HIY74566.1"/>
    <property type="molecule type" value="Genomic_DNA"/>
</dbReference>
<gene>
    <name evidence="1" type="ORF">H9826_11470</name>
</gene>
<dbReference type="Proteomes" id="UP000886824">
    <property type="component" value="Unassembled WGS sequence"/>
</dbReference>
<proteinExistence type="predicted"/>
<evidence type="ECO:0000313" key="2">
    <source>
        <dbReference type="Proteomes" id="UP000886824"/>
    </source>
</evidence>
<sequence length="49" mass="5167">MSDIEKAISMTLAMLSTLSVSGDAVDVMAAARAKLKWVLAQLKQEDGDG</sequence>
<comment type="caution">
    <text evidence="1">The sequence shown here is derived from an EMBL/GenBank/DDBJ whole genome shotgun (WGS) entry which is preliminary data.</text>
</comment>
<organism evidence="1 2">
    <name type="scientific">Candidatus Intestinimonas merdavium</name>
    <dbReference type="NCBI Taxonomy" id="2838622"/>
    <lineage>
        <taxon>Bacteria</taxon>
        <taxon>Bacillati</taxon>
        <taxon>Bacillota</taxon>
        <taxon>Clostridia</taxon>
        <taxon>Eubacteriales</taxon>
        <taxon>Intestinimonas</taxon>
    </lineage>
</organism>
<dbReference type="AlphaFoldDB" id="A0A9D1Z6X3"/>
<accession>A0A9D1Z6X3</accession>
<protein>
    <submittedName>
        <fullName evidence="1">Uncharacterized protein</fullName>
    </submittedName>
</protein>
<name>A0A9D1Z6X3_9FIRM</name>
<reference evidence="1" key="2">
    <citation type="submission" date="2021-04" db="EMBL/GenBank/DDBJ databases">
        <authorList>
            <person name="Gilroy R."/>
        </authorList>
    </citation>
    <scope>NUCLEOTIDE SEQUENCE</scope>
    <source>
        <strain evidence="1">CHK33-7979</strain>
    </source>
</reference>
<reference evidence="1" key="1">
    <citation type="journal article" date="2021" name="PeerJ">
        <title>Extensive microbial diversity within the chicken gut microbiome revealed by metagenomics and culture.</title>
        <authorList>
            <person name="Gilroy R."/>
            <person name="Ravi A."/>
            <person name="Getino M."/>
            <person name="Pursley I."/>
            <person name="Horton D.L."/>
            <person name="Alikhan N.F."/>
            <person name="Baker D."/>
            <person name="Gharbi K."/>
            <person name="Hall N."/>
            <person name="Watson M."/>
            <person name="Adriaenssens E.M."/>
            <person name="Foster-Nyarko E."/>
            <person name="Jarju S."/>
            <person name="Secka A."/>
            <person name="Antonio M."/>
            <person name="Oren A."/>
            <person name="Chaudhuri R.R."/>
            <person name="La Ragione R."/>
            <person name="Hildebrand F."/>
            <person name="Pallen M.J."/>
        </authorList>
    </citation>
    <scope>NUCLEOTIDE SEQUENCE</scope>
    <source>
        <strain evidence="1">CHK33-7979</strain>
    </source>
</reference>
<evidence type="ECO:0000313" key="1">
    <source>
        <dbReference type="EMBL" id="HIY74566.1"/>
    </source>
</evidence>